<organism evidence="1 2">
    <name type="scientific">Diphasiastrum complanatum</name>
    <name type="common">Issler's clubmoss</name>
    <name type="synonym">Lycopodium complanatum</name>
    <dbReference type="NCBI Taxonomy" id="34168"/>
    <lineage>
        <taxon>Eukaryota</taxon>
        <taxon>Viridiplantae</taxon>
        <taxon>Streptophyta</taxon>
        <taxon>Embryophyta</taxon>
        <taxon>Tracheophyta</taxon>
        <taxon>Lycopodiopsida</taxon>
        <taxon>Lycopodiales</taxon>
        <taxon>Lycopodiaceae</taxon>
        <taxon>Lycopodioideae</taxon>
        <taxon>Diphasiastrum</taxon>
    </lineage>
</organism>
<gene>
    <name evidence="1" type="ORF">O6H91_09G091800</name>
</gene>
<reference evidence="2" key="1">
    <citation type="journal article" date="2024" name="Proc. Natl. Acad. Sci. U.S.A.">
        <title>Extraordinary preservation of gene collinearity over three hundred million years revealed in homosporous lycophytes.</title>
        <authorList>
            <person name="Li C."/>
            <person name="Wickell D."/>
            <person name="Kuo L.Y."/>
            <person name="Chen X."/>
            <person name="Nie B."/>
            <person name="Liao X."/>
            <person name="Peng D."/>
            <person name="Ji J."/>
            <person name="Jenkins J."/>
            <person name="Williams M."/>
            <person name="Shu S."/>
            <person name="Plott C."/>
            <person name="Barry K."/>
            <person name="Rajasekar S."/>
            <person name="Grimwood J."/>
            <person name="Han X."/>
            <person name="Sun S."/>
            <person name="Hou Z."/>
            <person name="He W."/>
            <person name="Dai G."/>
            <person name="Sun C."/>
            <person name="Schmutz J."/>
            <person name="Leebens-Mack J.H."/>
            <person name="Li F.W."/>
            <person name="Wang L."/>
        </authorList>
    </citation>
    <scope>NUCLEOTIDE SEQUENCE [LARGE SCALE GENOMIC DNA]</scope>
    <source>
        <strain evidence="2">cv. PW_Plant_1</strain>
    </source>
</reference>
<dbReference type="EMBL" id="CM055100">
    <property type="protein sequence ID" value="KAJ7544756.1"/>
    <property type="molecule type" value="Genomic_DNA"/>
</dbReference>
<name>A0ACC2CRW4_DIPCM</name>
<proteinExistence type="predicted"/>
<evidence type="ECO:0000313" key="1">
    <source>
        <dbReference type="EMBL" id="KAJ7544756.1"/>
    </source>
</evidence>
<accession>A0ACC2CRW4</accession>
<evidence type="ECO:0000313" key="2">
    <source>
        <dbReference type="Proteomes" id="UP001162992"/>
    </source>
</evidence>
<comment type="caution">
    <text evidence="1">The sequence shown here is derived from an EMBL/GenBank/DDBJ whole genome shotgun (WGS) entry which is preliminary data.</text>
</comment>
<dbReference type="Proteomes" id="UP001162992">
    <property type="component" value="Chromosome 9"/>
</dbReference>
<sequence length="427" mass="46429">MAGFISHILREETPLLHVAPELAGKGTGTASVQKTFGNIVIVTLGTGVLGLPFTFRVSGWAIGSISIVLSGALSYYCMMLLVKCRDKLLSKGYGNVLTYGDLGYYAYGEVGRQSVDIVMIISQCSCCVAYLIFIGHNLASIFSGPPSLYSLFICGLIPFEILLAFVRSLAALAPFSIFADVCNLLAMAIVIKDDFHVMKDFNKVKAFTGWNSMPFALGVALYCFEGFGMTLPLEASLKEPQKFGQVLGLAFASITILYLGFGFSGYLAFGETTLDIITLNLPNDWSIIAVKVGLCVALFFTFPVMMHPVYEIFERKLMISGWFQKNVIPSPMRNTLVLNGLRSMLILITVFLAVCIPGFGAFISLVGGTVCAMLAFVFPATFHLTIFRGSISSWQATVDLSLIMFGALFTLYSTSIAFLDAYSAYKS</sequence>
<keyword evidence="2" id="KW-1185">Reference proteome</keyword>
<protein>
    <submittedName>
        <fullName evidence="1">Uncharacterized protein</fullName>
    </submittedName>
</protein>